<organism evidence="4 5">
    <name type="scientific">Gigaspora rosea</name>
    <dbReference type="NCBI Taxonomy" id="44941"/>
    <lineage>
        <taxon>Eukaryota</taxon>
        <taxon>Fungi</taxon>
        <taxon>Fungi incertae sedis</taxon>
        <taxon>Mucoromycota</taxon>
        <taxon>Glomeromycotina</taxon>
        <taxon>Glomeromycetes</taxon>
        <taxon>Diversisporales</taxon>
        <taxon>Gigasporaceae</taxon>
        <taxon>Gigaspora</taxon>
    </lineage>
</organism>
<keyword evidence="3" id="KW-0812">Transmembrane</keyword>
<feature type="transmembrane region" description="Helical" evidence="3">
    <location>
        <begin position="68"/>
        <end position="86"/>
    </location>
</feature>
<feature type="region of interest" description="Disordered" evidence="2">
    <location>
        <begin position="335"/>
        <end position="357"/>
    </location>
</feature>
<evidence type="ECO:0000256" key="1">
    <source>
        <dbReference type="SAM" id="Coils"/>
    </source>
</evidence>
<sequence>MSNKNNVNLIELLLRVATKFFSFIFPTTVISFSLIFLTIIFLISLIFATLIFAYLILILNTIPIPSQLLFPCLIVGFSILFTSTVYKSETICSDIGRIPTKEDSTMESRTLSENYIKKFLKQKKSNESLIIETSKNSQIKTFTTELFSNLFTPIYQRRNYTKIKKVKLNKNSFDSYRISLLFYCRPINNNFSQSLLPTPNENHIMILHYSDYSASEMEFLFYHYMLKDQKKHGKKYKTIKEIEESSTKELTTNNEPFDYHSQKDIDGAKLNRNPFDSKYNKNYRIFLFRSIYDNFSHENHMHNGDYSASKMEILFYRYILKSQKKHDKKYKIIKENEESSKKEPTNNEPFDNHSQKGLNENKMEKLQFIQSLSFYRFNKSINEIKELQDTIENIKLQLKELKGLVEVSVKELEGDNRISEIQQGINIAKEKLKEYKDLNCLFHNGRNEIANLKDEI</sequence>
<keyword evidence="3" id="KW-1133">Transmembrane helix</keyword>
<feature type="transmembrane region" description="Helical" evidence="3">
    <location>
        <begin position="12"/>
        <end position="29"/>
    </location>
</feature>
<evidence type="ECO:0000313" key="5">
    <source>
        <dbReference type="Proteomes" id="UP000266673"/>
    </source>
</evidence>
<protein>
    <submittedName>
        <fullName evidence="4">Uncharacterized protein</fullName>
    </submittedName>
</protein>
<accession>A0A397U6A5</accession>
<keyword evidence="1" id="KW-0175">Coiled coil</keyword>
<dbReference type="OrthoDB" id="10516990at2759"/>
<proteinExistence type="predicted"/>
<keyword evidence="5" id="KW-1185">Reference proteome</keyword>
<gene>
    <name evidence="4" type="ORF">C2G38_2218649</name>
</gene>
<feature type="coiled-coil region" evidence="1">
    <location>
        <begin position="377"/>
        <end position="455"/>
    </location>
</feature>
<comment type="caution">
    <text evidence="4">The sequence shown here is derived from an EMBL/GenBank/DDBJ whole genome shotgun (WGS) entry which is preliminary data.</text>
</comment>
<evidence type="ECO:0000313" key="4">
    <source>
        <dbReference type="EMBL" id="RIB05812.1"/>
    </source>
</evidence>
<feature type="transmembrane region" description="Helical" evidence="3">
    <location>
        <begin position="35"/>
        <end position="56"/>
    </location>
</feature>
<dbReference type="Proteomes" id="UP000266673">
    <property type="component" value="Unassembled WGS sequence"/>
</dbReference>
<dbReference type="AlphaFoldDB" id="A0A397U6A5"/>
<reference evidence="4 5" key="1">
    <citation type="submission" date="2018-06" db="EMBL/GenBank/DDBJ databases">
        <title>Comparative genomics reveals the genomic features of Rhizophagus irregularis, R. cerebriforme, R. diaphanum and Gigaspora rosea, and their symbiotic lifestyle signature.</title>
        <authorList>
            <person name="Morin E."/>
            <person name="San Clemente H."/>
            <person name="Chen E.C.H."/>
            <person name="De La Providencia I."/>
            <person name="Hainaut M."/>
            <person name="Kuo A."/>
            <person name="Kohler A."/>
            <person name="Murat C."/>
            <person name="Tang N."/>
            <person name="Roy S."/>
            <person name="Loubradou J."/>
            <person name="Henrissat B."/>
            <person name="Grigoriev I.V."/>
            <person name="Corradi N."/>
            <person name="Roux C."/>
            <person name="Martin F.M."/>
        </authorList>
    </citation>
    <scope>NUCLEOTIDE SEQUENCE [LARGE SCALE GENOMIC DNA]</scope>
    <source>
        <strain evidence="4 5">DAOM 194757</strain>
    </source>
</reference>
<name>A0A397U6A5_9GLOM</name>
<evidence type="ECO:0000256" key="2">
    <source>
        <dbReference type="SAM" id="MobiDB-lite"/>
    </source>
</evidence>
<evidence type="ECO:0000256" key="3">
    <source>
        <dbReference type="SAM" id="Phobius"/>
    </source>
</evidence>
<dbReference type="EMBL" id="QKWP01001915">
    <property type="protein sequence ID" value="RIB05812.1"/>
    <property type="molecule type" value="Genomic_DNA"/>
</dbReference>
<keyword evidence="3" id="KW-0472">Membrane</keyword>